<dbReference type="PANTHER" id="PTHR43968">
    <property type="match status" value="1"/>
</dbReference>
<keyword evidence="4" id="KW-1185">Reference proteome</keyword>
<dbReference type="InterPro" id="IPR036249">
    <property type="entry name" value="Thioredoxin-like_sf"/>
</dbReference>
<reference evidence="3 4" key="1">
    <citation type="submission" date="2018-08" db="EMBL/GenBank/DDBJ databases">
        <title>Pseudooceanicola sediminis CY03 in the family Rhodobacteracea.</title>
        <authorList>
            <person name="Zhang Y.-J."/>
        </authorList>
    </citation>
    <scope>NUCLEOTIDE SEQUENCE [LARGE SCALE GENOMIC DNA]</scope>
    <source>
        <strain evidence="3 4">CY03</strain>
    </source>
</reference>
<dbReference type="Gene3D" id="3.40.30.10">
    <property type="entry name" value="Glutaredoxin"/>
    <property type="match status" value="1"/>
</dbReference>
<dbReference type="InterPro" id="IPR036282">
    <property type="entry name" value="Glutathione-S-Trfase_C_sf"/>
</dbReference>
<dbReference type="RefSeq" id="WP_119400647.1">
    <property type="nucleotide sequence ID" value="NZ_QWJJ01000022.1"/>
</dbReference>
<name>A0A399IZT8_9RHOB</name>
<gene>
    <name evidence="3" type="ORF">DL237_19100</name>
</gene>
<proteinExistence type="predicted"/>
<feature type="region of interest" description="Disordered" evidence="1">
    <location>
        <begin position="193"/>
        <end position="215"/>
    </location>
</feature>
<feature type="domain" description="GST N-terminal" evidence="2">
    <location>
        <begin position="1"/>
        <end position="82"/>
    </location>
</feature>
<dbReference type="SUPFAM" id="SSF47616">
    <property type="entry name" value="GST C-terminal domain-like"/>
    <property type="match status" value="1"/>
</dbReference>
<dbReference type="GO" id="GO:0016740">
    <property type="term" value="F:transferase activity"/>
    <property type="evidence" value="ECO:0007669"/>
    <property type="project" value="UniProtKB-KW"/>
</dbReference>
<dbReference type="Pfam" id="PF13409">
    <property type="entry name" value="GST_N_2"/>
    <property type="match status" value="1"/>
</dbReference>
<keyword evidence="3" id="KW-0808">Transferase</keyword>
<evidence type="ECO:0000313" key="3">
    <source>
        <dbReference type="EMBL" id="RII37112.1"/>
    </source>
</evidence>
<dbReference type="Proteomes" id="UP000265848">
    <property type="component" value="Unassembled WGS sequence"/>
</dbReference>
<sequence>MKLHWSPRSPYVRKVMITLHETGRLSEVTQVRTVVSAHEPPNPEILRDNPLGKIPALVTEEGVLFDSRVICTWLDKDGALLADSVQARRWQALADGATEILLAWRTELTRPSGPWQPLTDSYRTKIRAVMATLEGEAQLLADVDFGAGHVALVCYLGQLDFRWPDCNWRCAFPRLAQVAATWEARPSVRATAVRDDGGSDTSLTAGQLTFAKETP</sequence>
<dbReference type="InterPro" id="IPR050983">
    <property type="entry name" value="GST_Omega/HSP26"/>
</dbReference>
<evidence type="ECO:0000259" key="2">
    <source>
        <dbReference type="PROSITE" id="PS50404"/>
    </source>
</evidence>
<dbReference type="EMBL" id="QWJJ01000022">
    <property type="protein sequence ID" value="RII37112.1"/>
    <property type="molecule type" value="Genomic_DNA"/>
</dbReference>
<dbReference type="InterPro" id="IPR004045">
    <property type="entry name" value="Glutathione_S-Trfase_N"/>
</dbReference>
<comment type="caution">
    <text evidence="3">The sequence shown here is derived from an EMBL/GenBank/DDBJ whole genome shotgun (WGS) entry which is preliminary data.</text>
</comment>
<dbReference type="SUPFAM" id="SSF52833">
    <property type="entry name" value="Thioredoxin-like"/>
    <property type="match status" value="1"/>
</dbReference>
<protein>
    <submittedName>
        <fullName evidence="3">Glutathione S-transferase</fullName>
    </submittedName>
</protein>
<dbReference type="GO" id="GO:0005737">
    <property type="term" value="C:cytoplasm"/>
    <property type="evidence" value="ECO:0007669"/>
    <property type="project" value="TreeGrafter"/>
</dbReference>
<evidence type="ECO:0000256" key="1">
    <source>
        <dbReference type="SAM" id="MobiDB-lite"/>
    </source>
</evidence>
<dbReference type="PROSITE" id="PS50404">
    <property type="entry name" value="GST_NTER"/>
    <property type="match status" value="1"/>
</dbReference>
<dbReference type="AlphaFoldDB" id="A0A399IZT8"/>
<dbReference type="PANTHER" id="PTHR43968:SF6">
    <property type="entry name" value="GLUTATHIONE S-TRANSFERASE OMEGA"/>
    <property type="match status" value="1"/>
</dbReference>
<accession>A0A399IZT8</accession>
<dbReference type="OrthoDB" id="9795329at2"/>
<evidence type="ECO:0000313" key="4">
    <source>
        <dbReference type="Proteomes" id="UP000265848"/>
    </source>
</evidence>
<dbReference type="Gene3D" id="1.20.1050.10">
    <property type="match status" value="1"/>
</dbReference>
<organism evidence="3 4">
    <name type="scientific">Pseudooceanicola sediminis</name>
    <dbReference type="NCBI Taxonomy" id="2211117"/>
    <lineage>
        <taxon>Bacteria</taxon>
        <taxon>Pseudomonadati</taxon>
        <taxon>Pseudomonadota</taxon>
        <taxon>Alphaproteobacteria</taxon>
        <taxon>Rhodobacterales</taxon>
        <taxon>Paracoccaceae</taxon>
        <taxon>Pseudooceanicola</taxon>
    </lineage>
</organism>